<evidence type="ECO:0000313" key="5">
    <source>
        <dbReference type="EMBL" id="CAB9519717.1"/>
    </source>
</evidence>
<dbReference type="GO" id="GO:0005737">
    <property type="term" value="C:cytoplasm"/>
    <property type="evidence" value="ECO:0007669"/>
    <property type="project" value="UniProtKB-SubCell"/>
</dbReference>
<protein>
    <submittedName>
        <fullName evidence="5">Glutathione Stransferase</fullName>
    </submittedName>
</protein>
<evidence type="ECO:0000313" key="6">
    <source>
        <dbReference type="Proteomes" id="UP001153069"/>
    </source>
</evidence>
<dbReference type="InterPro" id="IPR010987">
    <property type="entry name" value="Glutathione-S-Trfase_C-like"/>
</dbReference>
<dbReference type="SUPFAM" id="SSF52833">
    <property type="entry name" value="Thioredoxin-like"/>
    <property type="match status" value="1"/>
</dbReference>
<dbReference type="InterPro" id="IPR004045">
    <property type="entry name" value="Glutathione_S-Trfase_N"/>
</dbReference>
<name>A0A9N8HP00_9STRA</name>
<feature type="domain" description="GST C-terminal" evidence="4">
    <location>
        <begin position="95"/>
        <end position="233"/>
    </location>
</feature>
<dbReference type="PROSITE" id="PS50404">
    <property type="entry name" value="GST_NTER"/>
    <property type="match status" value="1"/>
</dbReference>
<dbReference type="Proteomes" id="UP001153069">
    <property type="component" value="Unassembled WGS sequence"/>
</dbReference>
<evidence type="ECO:0000256" key="1">
    <source>
        <dbReference type="ARBA" id="ARBA00004496"/>
    </source>
</evidence>
<dbReference type="PANTHER" id="PTHR43917">
    <property type="match status" value="1"/>
</dbReference>
<dbReference type="GO" id="GO:0004364">
    <property type="term" value="F:glutathione transferase activity"/>
    <property type="evidence" value="ECO:0007669"/>
    <property type="project" value="TreeGrafter"/>
</dbReference>
<proteinExistence type="predicted"/>
<sequence length="275" mass="30446">MSAPIWRLYGVPLSQPFRSVAWALLQNQIRFEVQLTVPGATTKIGSRNDAFRSLSKMRSSKIPLLQNTRTGFTIAESPAILAHLCEGTSLYAPPGSTQRATIDSYMHWHHTGTRKLSSFIFPYLRPAEATQVIDQDQQLQAKMAATLKSLENGWFADMTTEKECFLAGGTDPSIADLLAYEEIVQLPMLGLLPQSQLQAEYPKIAAWTERMARLPFHDPVHIAMTELGDVTDTNNEIPLMKRLGAANKAALQALAEAQTNFPTEQDSEATTNSKL</sequence>
<gene>
    <name evidence="5" type="ORF">SEMRO_1039_G234430.1</name>
</gene>
<dbReference type="PANTHER" id="PTHR43917:SF8">
    <property type="entry name" value="GH16740P-RELATED"/>
    <property type="match status" value="1"/>
</dbReference>
<dbReference type="AlphaFoldDB" id="A0A9N8HP00"/>
<dbReference type="Pfam" id="PF00043">
    <property type="entry name" value="GST_C"/>
    <property type="match status" value="1"/>
</dbReference>
<evidence type="ECO:0000259" key="3">
    <source>
        <dbReference type="PROSITE" id="PS50404"/>
    </source>
</evidence>
<dbReference type="Gene3D" id="1.20.1050.10">
    <property type="match status" value="1"/>
</dbReference>
<dbReference type="InterPro" id="IPR051369">
    <property type="entry name" value="GST_Theta"/>
</dbReference>
<dbReference type="Gene3D" id="3.40.30.10">
    <property type="entry name" value="Glutaredoxin"/>
    <property type="match status" value="1"/>
</dbReference>
<keyword evidence="6" id="KW-1185">Reference proteome</keyword>
<dbReference type="OrthoDB" id="2309723at2759"/>
<dbReference type="SUPFAM" id="SSF47616">
    <property type="entry name" value="GST C-terminal domain-like"/>
    <property type="match status" value="1"/>
</dbReference>
<dbReference type="InterPro" id="IPR036249">
    <property type="entry name" value="Thioredoxin-like_sf"/>
</dbReference>
<dbReference type="PROSITE" id="PS50405">
    <property type="entry name" value="GST_CTER"/>
    <property type="match status" value="1"/>
</dbReference>
<dbReference type="GO" id="GO:0006749">
    <property type="term" value="P:glutathione metabolic process"/>
    <property type="evidence" value="ECO:0007669"/>
    <property type="project" value="TreeGrafter"/>
</dbReference>
<dbReference type="InterPro" id="IPR036282">
    <property type="entry name" value="Glutathione-S-Trfase_C_sf"/>
</dbReference>
<comment type="subcellular location">
    <subcellularLocation>
        <location evidence="1">Cytoplasm</location>
    </subcellularLocation>
</comment>
<organism evidence="5 6">
    <name type="scientific">Seminavis robusta</name>
    <dbReference type="NCBI Taxonomy" id="568900"/>
    <lineage>
        <taxon>Eukaryota</taxon>
        <taxon>Sar</taxon>
        <taxon>Stramenopiles</taxon>
        <taxon>Ochrophyta</taxon>
        <taxon>Bacillariophyta</taxon>
        <taxon>Bacillariophyceae</taxon>
        <taxon>Bacillariophycidae</taxon>
        <taxon>Naviculales</taxon>
        <taxon>Naviculaceae</taxon>
        <taxon>Seminavis</taxon>
    </lineage>
</organism>
<dbReference type="Pfam" id="PF13417">
    <property type="entry name" value="GST_N_3"/>
    <property type="match status" value="1"/>
</dbReference>
<keyword evidence="2" id="KW-0963">Cytoplasm</keyword>
<evidence type="ECO:0000259" key="4">
    <source>
        <dbReference type="PROSITE" id="PS50405"/>
    </source>
</evidence>
<dbReference type="EMBL" id="CAICTM010001037">
    <property type="protein sequence ID" value="CAB9519717.1"/>
    <property type="molecule type" value="Genomic_DNA"/>
</dbReference>
<dbReference type="InterPro" id="IPR004046">
    <property type="entry name" value="GST_C"/>
</dbReference>
<comment type="caution">
    <text evidence="5">The sequence shown here is derived from an EMBL/GenBank/DDBJ whole genome shotgun (WGS) entry which is preliminary data.</text>
</comment>
<accession>A0A9N8HP00</accession>
<feature type="domain" description="GST N-terminal" evidence="3">
    <location>
        <begin position="4"/>
        <end position="92"/>
    </location>
</feature>
<evidence type="ECO:0000256" key="2">
    <source>
        <dbReference type="ARBA" id="ARBA00022490"/>
    </source>
</evidence>
<reference evidence="5" key="1">
    <citation type="submission" date="2020-06" db="EMBL/GenBank/DDBJ databases">
        <authorList>
            <consortium name="Plant Systems Biology data submission"/>
        </authorList>
    </citation>
    <scope>NUCLEOTIDE SEQUENCE</scope>
    <source>
        <strain evidence="5">D6</strain>
    </source>
</reference>